<dbReference type="AlphaFoldDB" id="A0A8I1EIJ8"/>
<protein>
    <submittedName>
        <fullName evidence="2">Uncharacterized protein</fullName>
    </submittedName>
</protein>
<organism evidence="2 3">
    <name type="scientific">Pseudomonas putida</name>
    <name type="common">Arthrobacter siderocapsulatus</name>
    <dbReference type="NCBI Taxonomy" id="303"/>
    <lineage>
        <taxon>Bacteria</taxon>
        <taxon>Pseudomonadati</taxon>
        <taxon>Pseudomonadota</taxon>
        <taxon>Gammaproteobacteria</taxon>
        <taxon>Pseudomonadales</taxon>
        <taxon>Pseudomonadaceae</taxon>
        <taxon>Pseudomonas</taxon>
    </lineage>
</organism>
<evidence type="ECO:0000313" key="3">
    <source>
        <dbReference type="Proteomes" id="UP000637061"/>
    </source>
</evidence>
<dbReference type="RefSeq" id="WP_198747706.1">
    <property type="nucleotide sequence ID" value="NZ_JAEHTE010000023.1"/>
</dbReference>
<keyword evidence="1" id="KW-0812">Transmembrane</keyword>
<evidence type="ECO:0000313" key="2">
    <source>
        <dbReference type="EMBL" id="MBI6885778.1"/>
    </source>
</evidence>
<sequence length="239" mass="26969">MSNQELNIQGKRRRIIKNVAIFAAAAATVFTLLAALTWALFFKSWFEYVGYQQNVTIRAAKLYEQVRDSNDQAAMRDLEKLSHQNNAIAALFLSSLYKKEAITKSGINMKDPDADTSKVNGEKIDSLILQAMQEYNDEELWVFLSGTSSRWRLDADVVLKEKLSALEKYSTSIKNSVKLEYSTTLSQEQRSAAEACFNILSKVDRQSYLSILSARTTGSCTEFKGDSEAILKETIKYLL</sequence>
<feature type="transmembrane region" description="Helical" evidence="1">
    <location>
        <begin position="20"/>
        <end position="41"/>
    </location>
</feature>
<dbReference type="Proteomes" id="UP000637061">
    <property type="component" value="Unassembled WGS sequence"/>
</dbReference>
<reference evidence="2" key="1">
    <citation type="submission" date="2020-12" db="EMBL/GenBank/DDBJ databases">
        <title>Enhanced detection system for hospital associated transmission using whole genome sequencing surveillance.</title>
        <authorList>
            <person name="Harrison L.H."/>
            <person name="Van Tyne D."/>
            <person name="Marsh J.W."/>
            <person name="Griffith M.P."/>
            <person name="Snyder D.J."/>
            <person name="Cooper V.S."/>
            <person name="Mustapha M."/>
        </authorList>
    </citation>
    <scope>NUCLEOTIDE SEQUENCE</scope>
    <source>
        <strain evidence="2">PSB00042</strain>
    </source>
</reference>
<evidence type="ECO:0000256" key="1">
    <source>
        <dbReference type="SAM" id="Phobius"/>
    </source>
</evidence>
<keyword evidence="1" id="KW-0472">Membrane</keyword>
<accession>A0A8I1EIJ8</accession>
<keyword evidence="1" id="KW-1133">Transmembrane helix</keyword>
<dbReference type="EMBL" id="JAEHTE010000023">
    <property type="protein sequence ID" value="MBI6885778.1"/>
    <property type="molecule type" value="Genomic_DNA"/>
</dbReference>
<name>A0A8I1EIJ8_PSEPU</name>
<comment type="caution">
    <text evidence="2">The sequence shown here is derived from an EMBL/GenBank/DDBJ whole genome shotgun (WGS) entry which is preliminary data.</text>
</comment>
<gene>
    <name evidence="2" type="ORF">JEU22_17875</name>
</gene>
<proteinExistence type="predicted"/>